<dbReference type="EMBL" id="MEHJ01000002">
    <property type="protein sequence ID" value="OEJ21509.1"/>
    <property type="molecule type" value="Genomic_DNA"/>
</dbReference>
<name>A0A1E5NZ15_9ACTN</name>
<organism evidence="2 3">
    <name type="scientific">Streptomyces agglomeratus</name>
    <dbReference type="NCBI Taxonomy" id="285458"/>
    <lineage>
        <taxon>Bacteria</taxon>
        <taxon>Bacillati</taxon>
        <taxon>Actinomycetota</taxon>
        <taxon>Actinomycetes</taxon>
        <taxon>Kitasatosporales</taxon>
        <taxon>Streptomycetaceae</taxon>
        <taxon>Streptomyces</taxon>
    </lineage>
</organism>
<sequence length="144" mass="14939">MNISMRKRAATVLTAAAIMVGGTMTVGASTAAAADIPPNVKFYYNNLGGGTYGIIGYSGNSVVGTGYWYADGDKLQAVDPSRDGYGIAAYLGTSPVREASTYGHNSPYTATKTGNLPEGRKYSFWICLGGNDGQICSDTLTVAA</sequence>
<evidence type="ECO:0000313" key="3">
    <source>
        <dbReference type="Proteomes" id="UP000095759"/>
    </source>
</evidence>
<gene>
    <name evidence="2" type="ORF">AS594_38850</name>
</gene>
<protein>
    <recommendedName>
        <fullName evidence="4">Fibronectin type-III domain-containing protein</fullName>
    </recommendedName>
</protein>
<keyword evidence="1" id="KW-0732">Signal</keyword>
<comment type="caution">
    <text evidence="2">The sequence shown here is derived from an EMBL/GenBank/DDBJ whole genome shotgun (WGS) entry which is preliminary data.</text>
</comment>
<dbReference type="AlphaFoldDB" id="A0A1E5NZ15"/>
<keyword evidence="3" id="KW-1185">Reference proteome</keyword>
<accession>A0A1E5NZ15</accession>
<evidence type="ECO:0008006" key="4">
    <source>
        <dbReference type="Google" id="ProtNLM"/>
    </source>
</evidence>
<feature type="chain" id="PRO_5038466727" description="Fibronectin type-III domain-containing protein" evidence="1">
    <location>
        <begin position="29"/>
        <end position="144"/>
    </location>
</feature>
<feature type="signal peptide" evidence="1">
    <location>
        <begin position="1"/>
        <end position="28"/>
    </location>
</feature>
<reference evidence="2 3" key="1">
    <citation type="submission" date="2016-08" db="EMBL/GenBank/DDBJ databases">
        <title>Complete genome sequence of Streptomyces agglomeratus strain 6-3-2, a novel anti-MRSA actinomycete isolated from Wuli of Tebit, China.</title>
        <authorList>
            <person name="Chen X."/>
        </authorList>
    </citation>
    <scope>NUCLEOTIDE SEQUENCE [LARGE SCALE GENOMIC DNA]</scope>
    <source>
        <strain evidence="2 3">6-3-2</strain>
    </source>
</reference>
<dbReference type="RefSeq" id="WP_069936142.1">
    <property type="nucleotide sequence ID" value="NZ_MEHJ01000002.1"/>
</dbReference>
<dbReference type="OrthoDB" id="4254213at2"/>
<proteinExistence type="predicted"/>
<evidence type="ECO:0000256" key="1">
    <source>
        <dbReference type="SAM" id="SignalP"/>
    </source>
</evidence>
<evidence type="ECO:0000313" key="2">
    <source>
        <dbReference type="EMBL" id="OEJ21509.1"/>
    </source>
</evidence>
<dbReference type="Proteomes" id="UP000095759">
    <property type="component" value="Unassembled WGS sequence"/>
</dbReference>